<dbReference type="SUPFAM" id="SSF50370">
    <property type="entry name" value="Ricin B-like lectins"/>
    <property type="match status" value="1"/>
</dbReference>
<organism evidence="3 4">
    <name type="scientific">Demequina litorisediminis</name>
    <dbReference type="NCBI Taxonomy" id="1849022"/>
    <lineage>
        <taxon>Bacteria</taxon>
        <taxon>Bacillati</taxon>
        <taxon>Actinomycetota</taxon>
        <taxon>Actinomycetes</taxon>
        <taxon>Micrococcales</taxon>
        <taxon>Demequinaceae</taxon>
        <taxon>Demequina</taxon>
    </lineage>
</organism>
<feature type="region of interest" description="Disordered" evidence="1">
    <location>
        <begin position="412"/>
        <end position="471"/>
    </location>
</feature>
<evidence type="ECO:0000313" key="4">
    <source>
        <dbReference type="Proteomes" id="UP001157125"/>
    </source>
</evidence>
<keyword evidence="4" id="KW-1185">Reference proteome</keyword>
<dbReference type="InterPro" id="IPR035992">
    <property type="entry name" value="Ricin_B-like_lectins"/>
</dbReference>
<dbReference type="PROSITE" id="PS50231">
    <property type="entry name" value="RICIN_B_LECTIN"/>
    <property type="match status" value="1"/>
</dbReference>
<dbReference type="PANTHER" id="PTHR42767">
    <property type="entry name" value="ENDO-BETA-1,6-GALACTANASE"/>
    <property type="match status" value="1"/>
</dbReference>
<reference evidence="4" key="1">
    <citation type="journal article" date="2019" name="Int. J. Syst. Evol. Microbiol.">
        <title>The Global Catalogue of Microorganisms (GCM) 10K type strain sequencing project: providing services to taxonomists for standard genome sequencing and annotation.</title>
        <authorList>
            <consortium name="The Broad Institute Genomics Platform"/>
            <consortium name="The Broad Institute Genome Sequencing Center for Infectious Disease"/>
            <person name="Wu L."/>
            <person name="Ma J."/>
        </authorList>
    </citation>
    <scope>NUCLEOTIDE SEQUENCE [LARGE SCALE GENOMIC DNA]</scope>
    <source>
        <strain evidence="4">NBRC 112299</strain>
    </source>
</reference>
<evidence type="ECO:0000256" key="1">
    <source>
        <dbReference type="SAM" id="MobiDB-lite"/>
    </source>
</evidence>
<dbReference type="InterPro" id="IPR039743">
    <property type="entry name" value="6GAL/EXGAL"/>
</dbReference>
<dbReference type="SUPFAM" id="SSF51445">
    <property type="entry name" value="(Trans)glycosidases"/>
    <property type="match status" value="1"/>
</dbReference>
<dbReference type="Gene3D" id="2.60.40.1180">
    <property type="entry name" value="Golgi alpha-mannosidase II"/>
    <property type="match status" value="1"/>
</dbReference>
<gene>
    <name evidence="3" type="ORF">GCM10025876_26320</name>
</gene>
<dbReference type="InterPro" id="IPR017853">
    <property type="entry name" value="GH"/>
</dbReference>
<proteinExistence type="predicted"/>
<dbReference type="Pfam" id="PF14200">
    <property type="entry name" value="RicinB_lectin_2"/>
    <property type="match status" value="1"/>
</dbReference>
<feature type="domain" description="Ricin B lectin" evidence="2">
    <location>
        <begin position="385"/>
        <end position="437"/>
    </location>
</feature>
<dbReference type="InterPro" id="IPR013780">
    <property type="entry name" value="Glyco_hydro_b"/>
</dbReference>
<dbReference type="EMBL" id="BSUN01000001">
    <property type="protein sequence ID" value="GMA36428.1"/>
    <property type="molecule type" value="Genomic_DNA"/>
</dbReference>
<protein>
    <recommendedName>
        <fullName evidence="2">Ricin B lectin domain-containing protein</fullName>
    </recommendedName>
</protein>
<name>A0ABQ6IEW2_9MICO</name>
<comment type="caution">
    <text evidence="3">The sequence shown here is derived from an EMBL/GenBank/DDBJ whole genome shotgun (WGS) entry which is preliminary data.</text>
</comment>
<sequence length="523" mass="54633">MIQALASRLAEPGTATDVPIAAMDETNPSTFVTNWNGWSGQSRDAVARLNVHTYGTGDRMVARDVAKSSDKPLWMSEVGGDWDGTGFNLTNIDNGLGLATRIVDDLRELEPSAWVFWQPVEDLYNMEKVENLNWGSVFIDFDCNADGDSERRLADGDADPSCGVSTNATYNTARNFTHYIEPGDRLIPTNDGQTTAAVAAEGDGAAIVHVNDGDEERAVTLDLSLFGNIEAGATVTPIVTTESPASDTTANALVSGAAVAVDPSTGSATLTVPAKSVTTFVVNGVSGVAAEAPAFRDGDSVQLQGIQSGKPLTVDGDAVVIDSVDTSTAGVAAQSWTVHGVSGEGSQRQHVALESGDSTFLALDGTSVVMADATLAEALADESLQWIPTTTDGSTFALVSAADARVLDVNGQSSADGAGVGSWTSNGGGNQRWSLEAVPEVEDPGTDPEPEPSDGVPSTDDPPIYSRFEPLADPGASAANYFQPYWFDSDGRHIQAHGGQIVSVTAEQAGRRLGGRRRRRGGR</sequence>
<dbReference type="Proteomes" id="UP001157125">
    <property type="component" value="Unassembled WGS sequence"/>
</dbReference>
<accession>A0ABQ6IEW2</accession>
<evidence type="ECO:0000259" key="2">
    <source>
        <dbReference type="Pfam" id="PF14200"/>
    </source>
</evidence>
<feature type="compositionally biased region" description="Acidic residues" evidence="1">
    <location>
        <begin position="439"/>
        <end position="452"/>
    </location>
</feature>
<dbReference type="Gene3D" id="2.80.10.50">
    <property type="match status" value="1"/>
</dbReference>
<dbReference type="Gene3D" id="3.20.20.80">
    <property type="entry name" value="Glycosidases"/>
    <property type="match status" value="1"/>
</dbReference>
<dbReference type="PANTHER" id="PTHR42767:SF1">
    <property type="entry name" value="ENDO-BETA-1,6-GALACTANASE-LIKE DOMAIN-CONTAINING PROTEIN"/>
    <property type="match status" value="1"/>
</dbReference>
<evidence type="ECO:0000313" key="3">
    <source>
        <dbReference type="EMBL" id="GMA36428.1"/>
    </source>
</evidence>
<dbReference type="InterPro" id="IPR000772">
    <property type="entry name" value="Ricin_B_lectin"/>
</dbReference>
<dbReference type="CDD" id="cd00161">
    <property type="entry name" value="beta-trefoil_Ricin-like"/>
    <property type="match status" value="1"/>
</dbReference>